<feature type="compositionally biased region" description="Basic residues" evidence="1">
    <location>
        <begin position="120"/>
        <end position="136"/>
    </location>
</feature>
<dbReference type="Proteomes" id="UP000290904">
    <property type="component" value="Segment"/>
</dbReference>
<evidence type="ECO:0000256" key="1">
    <source>
        <dbReference type="SAM" id="MobiDB-lite"/>
    </source>
</evidence>
<gene>
    <name evidence="2" type="ORF">Henu3_gp54</name>
</gene>
<dbReference type="EMBL" id="MK224497">
    <property type="protein sequence ID" value="QAU04997.1"/>
    <property type="molecule type" value="Genomic_DNA"/>
</dbReference>
<keyword evidence="3" id="KW-1185">Reference proteome</keyword>
<organism evidence="2 3">
    <name type="scientific">Mycobacterium phage Henu3</name>
    <dbReference type="NCBI Taxonomy" id="2492961"/>
    <lineage>
        <taxon>Viruses</taxon>
        <taxon>Duplodnaviria</taxon>
        <taxon>Heunggongvirae</taxon>
        <taxon>Uroviricota</taxon>
        <taxon>Caudoviricetes</taxon>
        <taxon>Weiservirinae</taxon>
        <taxon>Fionnbharthvirus</taxon>
        <taxon>Fionnbharthvirus henu3</taxon>
    </lineage>
</organism>
<name>A0A410T7L5_9CAUD</name>
<evidence type="ECO:0000313" key="2">
    <source>
        <dbReference type="EMBL" id="QAU04997.1"/>
    </source>
</evidence>
<proteinExistence type="predicted"/>
<accession>A0A410T7L5</accession>
<evidence type="ECO:0000313" key="3">
    <source>
        <dbReference type="Proteomes" id="UP000290904"/>
    </source>
</evidence>
<protein>
    <submittedName>
        <fullName evidence="2">Uncharacterized protein</fullName>
    </submittedName>
</protein>
<reference evidence="2 3" key="1">
    <citation type="submission" date="2018-11" db="EMBL/GenBank/DDBJ databases">
        <authorList>
            <person name="Teng T."/>
        </authorList>
    </citation>
    <scope>NUCLEOTIDE SEQUENCE [LARGE SCALE GENOMIC DNA]</scope>
</reference>
<sequence length="163" mass="17864">MHRLDPLGVERAPLLMPGRAADEVEHLASGRRGRSLHKPEPAALAANRNLGARRQHFAVNAHLAAQLARCAGRGRQHPLPRFLERCCRHLRGSYSLVSLVVSYGCAACPASRAASSGRCRASRRRSSRTPRPRSPRARSPERPPSPTAVARAPEPASRRRSRP</sequence>
<feature type="region of interest" description="Disordered" evidence="1">
    <location>
        <begin position="116"/>
        <end position="163"/>
    </location>
</feature>